<dbReference type="Gene3D" id="3.30.2010.10">
    <property type="entry name" value="Metalloproteases ('zincins'), catalytic domain"/>
    <property type="match status" value="1"/>
</dbReference>
<dbReference type="CDD" id="cd07331">
    <property type="entry name" value="M48C_Oma1_like"/>
    <property type="match status" value="1"/>
</dbReference>
<keyword evidence="1 6" id="KW-0645">Protease</keyword>
<comment type="caution">
    <text evidence="8">The sequence shown here is derived from an EMBL/GenBank/DDBJ whole genome shotgun (WGS) entry which is preliminary data.</text>
</comment>
<dbReference type="AlphaFoldDB" id="A0A9D1N1J1"/>
<evidence type="ECO:0000256" key="6">
    <source>
        <dbReference type="RuleBase" id="RU003983"/>
    </source>
</evidence>
<dbReference type="EMBL" id="DVOD01000060">
    <property type="protein sequence ID" value="HIU93140.1"/>
    <property type="molecule type" value="Genomic_DNA"/>
</dbReference>
<evidence type="ECO:0000313" key="9">
    <source>
        <dbReference type="Proteomes" id="UP000886748"/>
    </source>
</evidence>
<evidence type="ECO:0000256" key="1">
    <source>
        <dbReference type="ARBA" id="ARBA00022670"/>
    </source>
</evidence>
<proteinExistence type="inferred from homology"/>
<evidence type="ECO:0000256" key="4">
    <source>
        <dbReference type="ARBA" id="ARBA00022833"/>
    </source>
</evidence>
<dbReference type="SUPFAM" id="SSF55486">
    <property type="entry name" value="Metalloproteases ('zincins'), catalytic domain"/>
    <property type="match status" value="1"/>
</dbReference>
<keyword evidence="2" id="KW-0479">Metal-binding</keyword>
<dbReference type="PANTHER" id="PTHR22726:SF1">
    <property type="entry name" value="METALLOENDOPEPTIDASE OMA1, MITOCHONDRIAL"/>
    <property type="match status" value="1"/>
</dbReference>
<comment type="similarity">
    <text evidence="6">Belongs to the peptidase M48 family.</text>
</comment>
<evidence type="ECO:0000256" key="2">
    <source>
        <dbReference type="ARBA" id="ARBA00022723"/>
    </source>
</evidence>
<keyword evidence="4 6" id="KW-0862">Zinc</keyword>
<dbReference type="PANTHER" id="PTHR22726">
    <property type="entry name" value="METALLOENDOPEPTIDASE OMA1"/>
    <property type="match status" value="1"/>
</dbReference>
<dbReference type="GO" id="GO:0016020">
    <property type="term" value="C:membrane"/>
    <property type="evidence" value="ECO:0007669"/>
    <property type="project" value="TreeGrafter"/>
</dbReference>
<dbReference type="InterPro" id="IPR001915">
    <property type="entry name" value="Peptidase_M48"/>
</dbReference>
<evidence type="ECO:0000256" key="5">
    <source>
        <dbReference type="ARBA" id="ARBA00023049"/>
    </source>
</evidence>
<reference evidence="8" key="2">
    <citation type="journal article" date="2021" name="PeerJ">
        <title>Extensive microbial diversity within the chicken gut microbiome revealed by metagenomics and culture.</title>
        <authorList>
            <person name="Gilroy R."/>
            <person name="Ravi A."/>
            <person name="Getino M."/>
            <person name="Pursley I."/>
            <person name="Horton D.L."/>
            <person name="Alikhan N.F."/>
            <person name="Baker D."/>
            <person name="Gharbi K."/>
            <person name="Hall N."/>
            <person name="Watson M."/>
            <person name="Adriaenssens E.M."/>
            <person name="Foster-Nyarko E."/>
            <person name="Jarju S."/>
            <person name="Secka A."/>
            <person name="Antonio M."/>
            <person name="Oren A."/>
            <person name="Chaudhuri R.R."/>
            <person name="La Ragione R."/>
            <person name="Hildebrand F."/>
            <person name="Pallen M.J."/>
        </authorList>
    </citation>
    <scope>NUCLEOTIDE SEQUENCE</scope>
    <source>
        <strain evidence="8">CHK154-7741</strain>
    </source>
</reference>
<keyword evidence="5 6" id="KW-0482">Metalloprotease</keyword>
<accession>A0A9D1N1J1</accession>
<feature type="domain" description="Peptidase M48" evidence="7">
    <location>
        <begin position="4"/>
        <end position="152"/>
    </location>
</feature>
<evidence type="ECO:0000259" key="7">
    <source>
        <dbReference type="Pfam" id="PF01435"/>
    </source>
</evidence>
<evidence type="ECO:0000256" key="3">
    <source>
        <dbReference type="ARBA" id="ARBA00022801"/>
    </source>
</evidence>
<keyword evidence="3 6" id="KW-0378">Hydrolase</keyword>
<dbReference type="Proteomes" id="UP000886748">
    <property type="component" value="Unassembled WGS sequence"/>
</dbReference>
<dbReference type="GO" id="GO:0046872">
    <property type="term" value="F:metal ion binding"/>
    <property type="evidence" value="ECO:0007669"/>
    <property type="project" value="UniProtKB-KW"/>
</dbReference>
<protein>
    <submittedName>
        <fullName evidence="8">M48 family metallopeptidase</fullName>
    </submittedName>
</protein>
<gene>
    <name evidence="8" type="ORF">IAD26_08425</name>
</gene>
<dbReference type="InterPro" id="IPR051156">
    <property type="entry name" value="Mito/Outer_Membr_Metalloprot"/>
</dbReference>
<dbReference type="GO" id="GO:0051603">
    <property type="term" value="P:proteolysis involved in protein catabolic process"/>
    <property type="evidence" value="ECO:0007669"/>
    <property type="project" value="TreeGrafter"/>
</dbReference>
<organism evidence="8 9">
    <name type="scientific">Candidatus Limenecus avicola</name>
    <dbReference type="NCBI Taxonomy" id="2840847"/>
    <lineage>
        <taxon>Bacteria</taxon>
        <taxon>Bacillati</taxon>
        <taxon>Bacillota</taxon>
        <taxon>Clostridia</taxon>
        <taxon>Eubacteriales</taxon>
        <taxon>Clostridiaceae</taxon>
        <taxon>Clostridiaceae incertae sedis</taxon>
        <taxon>Candidatus Limenecus</taxon>
    </lineage>
</organism>
<dbReference type="GO" id="GO:0004222">
    <property type="term" value="F:metalloendopeptidase activity"/>
    <property type="evidence" value="ECO:0007669"/>
    <property type="project" value="InterPro"/>
</dbReference>
<reference evidence="8" key="1">
    <citation type="submission" date="2020-10" db="EMBL/GenBank/DDBJ databases">
        <authorList>
            <person name="Gilroy R."/>
        </authorList>
    </citation>
    <scope>NUCLEOTIDE SEQUENCE</scope>
    <source>
        <strain evidence="8">CHK154-7741</strain>
    </source>
</reference>
<name>A0A9D1N1J1_9CLOT</name>
<comment type="cofactor">
    <cofactor evidence="6">
        <name>Zn(2+)</name>
        <dbReference type="ChEBI" id="CHEBI:29105"/>
    </cofactor>
    <text evidence="6">Binds 1 zinc ion per subunit.</text>
</comment>
<sequence length="239" mass="26609">MLAKNNLPTKINFKVIETDEVNAFANADKEICVYTGMLKFVQNDAELAGVIAHEIGHIVNNHVAKQNVLGTITATAIYNANMDSRLKAGANAANNLTMLKMSRTEEYEADVTGVDLMTKAGCNPLAMVSVLYKISGNYADFTSTHPSGDKRTMYIYDYITYTYPAKAKLGYTSDSYKKFMAYAGPIVKERNADPKKLASFKKKQAKLKEKRIAKLEKYKTAKQSNGWDKSLNVIKFLSE</sequence>
<dbReference type="Pfam" id="PF01435">
    <property type="entry name" value="Peptidase_M48"/>
    <property type="match status" value="1"/>
</dbReference>
<evidence type="ECO:0000313" key="8">
    <source>
        <dbReference type="EMBL" id="HIU93140.1"/>
    </source>
</evidence>